<sequence length="297" mass="33122">MKALQLKMGLQRQNKYWRTVCCHVRSAALFYGVFHLMVYMLTLVVILVNDRFVLESVELSSITLEESDGDSLAVSDNDFNNAVGIKPDRQSPDYLLAQLAHAAAQNMFGCERFVGVVATLSACGIALLFVYGVCRGKPGCMIPFFCFQVFDFLIESFFVMGYICSFPVMEVIVSKSMMRFPVDLSPRMITILILLSFVATLLVKSYFIRVMFNCYKFFVLRQTNALRTVNCIEPPMDNQSLLPSYAAAATKYFPPPPPDYATACAQDFPKINDPNPIPMNVQAPPAAPNTGNAARSM</sequence>
<feature type="transmembrane region" description="Helical" evidence="5">
    <location>
        <begin position="145"/>
        <end position="168"/>
    </location>
</feature>
<comment type="subcellular location">
    <subcellularLocation>
        <location evidence="1">Endomembrane system</location>
        <topology evidence="1">Multi-pass membrane protein</topology>
    </subcellularLocation>
</comment>
<dbReference type="GO" id="GO:0012505">
    <property type="term" value="C:endomembrane system"/>
    <property type="evidence" value="ECO:0007669"/>
    <property type="project" value="UniProtKB-SubCell"/>
</dbReference>
<evidence type="ECO:0000256" key="5">
    <source>
        <dbReference type="SAM" id="Phobius"/>
    </source>
</evidence>
<evidence type="ECO:0000256" key="4">
    <source>
        <dbReference type="ARBA" id="ARBA00023136"/>
    </source>
</evidence>
<evidence type="ECO:0000313" key="6">
    <source>
        <dbReference type="EMBL" id="CAH0394774.1"/>
    </source>
</evidence>
<dbReference type="GO" id="GO:0005765">
    <property type="term" value="C:lysosomal membrane"/>
    <property type="evidence" value="ECO:0007669"/>
    <property type="project" value="TreeGrafter"/>
</dbReference>
<dbReference type="PANTHER" id="PTHR12479">
    <property type="entry name" value="LYSOSOMAL-ASSOCIATED TRANSMEMBRANE PROTEIN"/>
    <property type="match status" value="1"/>
</dbReference>
<gene>
    <name evidence="6" type="ORF">BEMITA_LOCUS13034</name>
</gene>
<feature type="transmembrane region" description="Helical" evidence="5">
    <location>
        <begin position="188"/>
        <end position="207"/>
    </location>
</feature>
<reference evidence="6" key="1">
    <citation type="submission" date="2021-12" db="EMBL/GenBank/DDBJ databases">
        <authorList>
            <person name="King R."/>
        </authorList>
    </citation>
    <scope>NUCLEOTIDE SEQUENCE</scope>
</reference>
<keyword evidence="3 5" id="KW-1133">Transmembrane helix</keyword>
<evidence type="ECO:0008006" key="8">
    <source>
        <dbReference type="Google" id="ProtNLM"/>
    </source>
</evidence>
<dbReference type="InterPro" id="IPR051115">
    <property type="entry name" value="LAPTM_transporter"/>
</dbReference>
<evidence type="ECO:0000256" key="1">
    <source>
        <dbReference type="ARBA" id="ARBA00004127"/>
    </source>
</evidence>
<feature type="transmembrane region" description="Helical" evidence="5">
    <location>
        <begin position="28"/>
        <end position="48"/>
    </location>
</feature>
<dbReference type="EMBL" id="OU963869">
    <property type="protein sequence ID" value="CAH0394774.1"/>
    <property type="molecule type" value="Genomic_DNA"/>
</dbReference>
<dbReference type="Proteomes" id="UP001152759">
    <property type="component" value="Chromosome 8"/>
</dbReference>
<name>A0A9P0AM77_BEMTA</name>
<organism evidence="6 7">
    <name type="scientific">Bemisia tabaci</name>
    <name type="common">Sweetpotato whitefly</name>
    <name type="synonym">Aleurodes tabaci</name>
    <dbReference type="NCBI Taxonomy" id="7038"/>
    <lineage>
        <taxon>Eukaryota</taxon>
        <taxon>Metazoa</taxon>
        <taxon>Ecdysozoa</taxon>
        <taxon>Arthropoda</taxon>
        <taxon>Hexapoda</taxon>
        <taxon>Insecta</taxon>
        <taxon>Pterygota</taxon>
        <taxon>Neoptera</taxon>
        <taxon>Paraneoptera</taxon>
        <taxon>Hemiptera</taxon>
        <taxon>Sternorrhyncha</taxon>
        <taxon>Aleyrodoidea</taxon>
        <taxon>Aleyrodidae</taxon>
        <taxon>Aleyrodinae</taxon>
        <taxon>Bemisia</taxon>
    </lineage>
</organism>
<protein>
    <recommendedName>
        <fullName evidence="8">Lysosomal-associated transmembrane protein 4A</fullName>
    </recommendedName>
</protein>
<dbReference type="AlphaFoldDB" id="A0A9P0AM77"/>
<evidence type="ECO:0000313" key="7">
    <source>
        <dbReference type="Proteomes" id="UP001152759"/>
    </source>
</evidence>
<proteinExistence type="predicted"/>
<keyword evidence="4 5" id="KW-0472">Membrane</keyword>
<dbReference type="PANTHER" id="PTHR12479:SF10">
    <property type="entry name" value="LYSOSOMAL-ASSOCIATED TRANSMEMBRANE PROTEIN"/>
    <property type="match status" value="1"/>
</dbReference>
<evidence type="ECO:0000256" key="3">
    <source>
        <dbReference type="ARBA" id="ARBA00022989"/>
    </source>
</evidence>
<dbReference type="KEGG" id="btab:109030255"/>
<accession>A0A9P0AM77</accession>
<feature type="transmembrane region" description="Helical" evidence="5">
    <location>
        <begin position="113"/>
        <end position="133"/>
    </location>
</feature>
<keyword evidence="7" id="KW-1185">Reference proteome</keyword>
<evidence type="ECO:0000256" key="2">
    <source>
        <dbReference type="ARBA" id="ARBA00022692"/>
    </source>
</evidence>
<keyword evidence="2 5" id="KW-0812">Transmembrane</keyword>